<accession>A0A376BZJ6</accession>
<evidence type="ECO:0000259" key="1">
    <source>
        <dbReference type="Pfam" id="PF01476"/>
    </source>
</evidence>
<dbReference type="Gene3D" id="3.40.50.1110">
    <property type="entry name" value="SGNH hydrolase"/>
    <property type="match status" value="2"/>
</dbReference>
<name>A0A376BZJ6_9FLAO</name>
<dbReference type="AlphaFoldDB" id="A0A376BZJ6"/>
<dbReference type="InterPro" id="IPR018392">
    <property type="entry name" value="LysM"/>
</dbReference>
<dbReference type="EMBL" id="UFTJ01000001">
    <property type="protein sequence ID" value="SSZ46911.1"/>
    <property type="molecule type" value="Genomic_DNA"/>
</dbReference>
<evidence type="ECO:0000313" key="4">
    <source>
        <dbReference type="Proteomes" id="UP000255515"/>
    </source>
</evidence>
<protein>
    <submittedName>
        <fullName evidence="3">Uncharacterized protein</fullName>
    </submittedName>
</protein>
<dbReference type="GO" id="GO:0016788">
    <property type="term" value="F:hydrolase activity, acting on ester bonds"/>
    <property type="evidence" value="ECO:0007669"/>
    <property type="project" value="UniProtKB-ARBA"/>
</dbReference>
<proteinExistence type="predicted"/>
<reference evidence="3 4" key="1">
    <citation type="submission" date="2018-06" db="EMBL/GenBank/DDBJ databases">
        <authorList>
            <consortium name="Pathogen Informatics"/>
            <person name="Doyle S."/>
        </authorList>
    </citation>
    <scope>NUCLEOTIDE SEQUENCE [LARGE SCALE GENOMIC DNA]</scope>
    <source>
        <strain evidence="3 4">NCTC11661</strain>
    </source>
</reference>
<dbReference type="Pfam" id="PF13472">
    <property type="entry name" value="Lipase_GDSL_2"/>
    <property type="match status" value="1"/>
</dbReference>
<organism evidence="3 4">
    <name type="scientific">Bergeyella zoohelcum</name>
    <dbReference type="NCBI Taxonomy" id="1015"/>
    <lineage>
        <taxon>Bacteria</taxon>
        <taxon>Pseudomonadati</taxon>
        <taxon>Bacteroidota</taxon>
        <taxon>Flavobacteriia</taxon>
        <taxon>Flavobacteriales</taxon>
        <taxon>Weeksellaceae</taxon>
        <taxon>Bergeyella</taxon>
    </lineage>
</organism>
<sequence>MPKWKKESEKSKESIIVNKKMKNNLIALGAFFSIVGNAQTIKNTESLSPFAESIKNQNKVTQILFIGDSHTQAGNITDYLRAQFQTHYGNAGRGLVFPYPIGNTNGANDFSAISSTKWDVFRLVHEQDIYPQLGASGFVIGNQSPAMIEIALDNDTFNHITIFSDPKMIGKEIAFFTAPLSLSHFVRKSTQRVNYQIQEGDTYPELASMFNTTTTQLKAINGASVMNPKPGAWIKADQVSVHYNTDFENSTQFILKTNLKEEITPIQLPLLTRKMLLKTYANDNYFYGFHFSNGQNGVIFNSVGVNGATYADFLKHPIQFRQLKSLHPDLLAIALGTNEGVSKITEEEFKKNAMDLIRLWKSSNKNLPILLITPTDNTMNATKTKQVAQWIVDIAKENNIAYLHLYEEMGGAGYFKKALARKVANKDGVHLLKSGYEEQAQVIWNAFQNYLKK</sequence>
<dbReference type="SUPFAM" id="SSF52266">
    <property type="entry name" value="SGNH hydrolase"/>
    <property type="match status" value="1"/>
</dbReference>
<dbReference type="InterPro" id="IPR036514">
    <property type="entry name" value="SGNH_hydro_sf"/>
</dbReference>
<dbReference type="Pfam" id="PF01476">
    <property type="entry name" value="LysM"/>
    <property type="match status" value="1"/>
</dbReference>
<dbReference type="Proteomes" id="UP000255515">
    <property type="component" value="Unassembled WGS sequence"/>
</dbReference>
<gene>
    <name evidence="3" type="ORF">NCTC11661_00573</name>
</gene>
<feature type="domain" description="LysM" evidence="1">
    <location>
        <begin position="195"/>
        <end position="231"/>
    </location>
</feature>
<feature type="domain" description="SGNH hydrolase-type esterase" evidence="2">
    <location>
        <begin position="297"/>
        <end position="437"/>
    </location>
</feature>
<dbReference type="PANTHER" id="PTHR30383">
    <property type="entry name" value="THIOESTERASE 1/PROTEASE 1/LYSOPHOSPHOLIPASE L1"/>
    <property type="match status" value="1"/>
</dbReference>
<evidence type="ECO:0000259" key="2">
    <source>
        <dbReference type="Pfam" id="PF13472"/>
    </source>
</evidence>
<dbReference type="PANTHER" id="PTHR30383:SF29">
    <property type="entry name" value="SGNH HYDROLASE-TYPE ESTERASE DOMAIN-CONTAINING PROTEIN"/>
    <property type="match status" value="1"/>
</dbReference>
<evidence type="ECO:0000313" key="3">
    <source>
        <dbReference type="EMBL" id="SSZ46911.1"/>
    </source>
</evidence>
<dbReference type="InterPro" id="IPR013830">
    <property type="entry name" value="SGNH_hydro"/>
</dbReference>
<dbReference type="InterPro" id="IPR051532">
    <property type="entry name" value="Ester_Hydrolysis_Enzymes"/>
</dbReference>